<name>A0ABW9E7I0_9BURK</name>
<keyword evidence="2" id="KW-1185">Reference proteome</keyword>
<sequence>MTERRAEHDARFAIFTGFWQRFGKPAKMPAETDGMHFEVHFIRLAMFALILEGCSGKHFQCVGHIGFSERGISLYYAPA</sequence>
<evidence type="ECO:0000313" key="1">
    <source>
        <dbReference type="EMBL" id="MFM0715271.1"/>
    </source>
</evidence>
<organism evidence="1 2">
    <name type="scientific">Paraburkholderia strydomiana</name>
    <dbReference type="NCBI Taxonomy" id="1245417"/>
    <lineage>
        <taxon>Bacteria</taxon>
        <taxon>Pseudomonadati</taxon>
        <taxon>Pseudomonadota</taxon>
        <taxon>Betaproteobacteria</taxon>
        <taxon>Burkholderiales</taxon>
        <taxon>Burkholderiaceae</taxon>
        <taxon>Paraburkholderia</taxon>
    </lineage>
</organism>
<protein>
    <recommendedName>
        <fullName evidence="3">AraC family transcriptional regulator</fullName>
    </recommendedName>
</protein>
<gene>
    <name evidence="1" type="ORF">PQQ73_02885</name>
</gene>
<dbReference type="RefSeq" id="WP_408139578.1">
    <property type="nucleotide sequence ID" value="NZ_JAQQCJ010000003.1"/>
</dbReference>
<evidence type="ECO:0008006" key="3">
    <source>
        <dbReference type="Google" id="ProtNLM"/>
    </source>
</evidence>
<evidence type="ECO:0000313" key="2">
    <source>
        <dbReference type="Proteomes" id="UP001629392"/>
    </source>
</evidence>
<proteinExistence type="predicted"/>
<dbReference type="Proteomes" id="UP001629392">
    <property type="component" value="Unassembled WGS sequence"/>
</dbReference>
<reference evidence="1 2" key="1">
    <citation type="journal article" date="2024" name="Chem. Sci.">
        <title>Discovery of megapolipeptins by genome mining of a Burkholderiales bacteria collection.</title>
        <authorList>
            <person name="Paulo B.S."/>
            <person name="Recchia M.J.J."/>
            <person name="Lee S."/>
            <person name="Fergusson C.H."/>
            <person name="Romanowski S.B."/>
            <person name="Hernandez A."/>
            <person name="Krull N."/>
            <person name="Liu D.Y."/>
            <person name="Cavanagh H."/>
            <person name="Bos A."/>
            <person name="Gray C.A."/>
            <person name="Murphy B.T."/>
            <person name="Linington R.G."/>
            <person name="Eustaquio A.S."/>
        </authorList>
    </citation>
    <scope>NUCLEOTIDE SEQUENCE [LARGE SCALE GENOMIC DNA]</scope>
    <source>
        <strain evidence="1 2">RL17-350-BIC-E</strain>
    </source>
</reference>
<accession>A0ABW9E7I0</accession>
<dbReference type="EMBL" id="JAQQCL010000001">
    <property type="protein sequence ID" value="MFM0715271.1"/>
    <property type="molecule type" value="Genomic_DNA"/>
</dbReference>
<comment type="caution">
    <text evidence="1">The sequence shown here is derived from an EMBL/GenBank/DDBJ whole genome shotgun (WGS) entry which is preliminary data.</text>
</comment>